<dbReference type="RefSeq" id="WP_173730169.1">
    <property type="nucleotide sequence ID" value="NZ_JABTTE010000003.1"/>
</dbReference>
<dbReference type="Gene3D" id="3.30.428.10">
    <property type="entry name" value="HIT-like"/>
    <property type="match status" value="1"/>
</dbReference>
<feature type="active site" description="Tele-AMP-histidine intermediate" evidence="1">
    <location>
        <position position="94"/>
    </location>
</feature>
<dbReference type="AlphaFoldDB" id="A0A8J8GFR4"/>
<dbReference type="InterPro" id="IPR036265">
    <property type="entry name" value="HIT-like_sf"/>
</dbReference>
<dbReference type="PROSITE" id="PS51084">
    <property type="entry name" value="HIT_2"/>
    <property type="match status" value="1"/>
</dbReference>
<sequence>MTCPFCQIEKKQILLENKNAIAFFDKYPVQKGHMLIIPKEHVESYFDANDQQIYDIHELIKLGKQFLEREYSPDGYNIGVNVGSYGGQTIHHLHFHLIPRYKGDIEDPRGGIRNMIPNLVDYPE</sequence>
<accession>A0A8J8GFR4</accession>
<feature type="short sequence motif" description="Histidine triad motif" evidence="2 3">
    <location>
        <begin position="92"/>
        <end position="96"/>
    </location>
</feature>
<evidence type="ECO:0000256" key="2">
    <source>
        <dbReference type="PIRSR" id="PIRSR601310-3"/>
    </source>
</evidence>
<dbReference type="EMBL" id="JABTTE010000003">
    <property type="protein sequence ID" value="NSL50968.1"/>
    <property type="molecule type" value="Genomic_DNA"/>
</dbReference>
<dbReference type="GO" id="GO:0003824">
    <property type="term" value="F:catalytic activity"/>
    <property type="evidence" value="ECO:0007669"/>
    <property type="project" value="InterPro"/>
</dbReference>
<evidence type="ECO:0000313" key="5">
    <source>
        <dbReference type="EMBL" id="NSL50968.1"/>
    </source>
</evidence>
<gene>
    <name evidence="5" type="ORF">HR057_04210</name>
</gene>
<evidence type="ECO:0000256" key="3">
    <source>
        <dbReference type="PROSITE-ProRule" id="PRU00464"/>
    </source>
</evidence>
<dbReference type="PRINTS" id="PR00332">
    <property type="entry name" value="HISTRIAD"/>
</dbReference>
<feature type="domain" description="HIT" evidence="4">
    <location>
        <begin position="1"/>
        <end position="107"/>
    </location>
</feature>
<dbReference type="Pfam" id="PF01230">
    <property type="entry name" value="HIT"/>
    <property type="match status" value="1"/>
</dbReference>
<organism evidence="5 6">
    <name type="scientific">Calidifontibacillus erzurumensis</name>
    <dbReference type="NCBI Taxonomy" id="2741433"/>
    <lineage>
        <taxon>Bacteria</taxon>
        <taxon>Bacillati</taxon>
        <taxon>Bacillota</taxon>
        <taxon>Bacilli</taxon>
        <taxon>Bacillales</taxon>
        <taxon>Bacillaceae</taxon>
        <taxon>Calidifontibacillus/Schinkia group</taxon>
        <taxon>Calidifontibacillus</taxon>
    </lineage>
</organism>
<dbReference type="PROSITE" id="PS00892">
    <property type="entry name" value="HIT_1"/>
    <property type="match status" value="1"/>
</dbReference>
<protein>
    <submittedName>
        <fullName evidence="5">HIT family protein</fullName>
    </submittedName>
</protein>
<dbReference type="Proteomes" id="UP000625804">
    <property type="component" value="Unassembled WGS sequence"/>
</dbReference>
<dbReference type="PANTHER" id="PTHR42997">
    <property type="entry name" value="HIT FAMILY HYDROLASE"/>
    <property type="match status" value="1"/>
</dbReference>
<dbReference type="SUPFAM" id="SSF54197">
    <property type="entry name" value="HIT-like"/>
    <property type="match status" value="1"/>
</dbReference>
<keyword evidence="6" id="KW-1185">Reference proteome</keyword>
<evidence type="ECO:0000259" key="4">
    <source>
        <dbReference type="PROSITE" id="PS51084"/>
    </source>
</evidence>
<name>A0A8J8GFR4_9BACI</name>
<comment type="caution">
    <text evidence="5">The sequence shown here is derived from an EMBL/GenBank/DDBJ whole genome shotgun (WGS) entry which is preliminary data.</text>
</comment>
<dbReference type="InterPro" id="IPR011146">
    <property type="entry name" value="HIT-like"/>
</dbReference>
<dbReference type="InterPro" id="IPR052908">
    <property type="entry name" value="AP-4-A_phosphorylase"/>
</dbReference>
<reference evidence="5" key="1">
    <citation type="submission" date="2020-06" db="EMBL/GenBank/DDBJ databases">
        <title>A novel thermopfilic bacterium from Erzurum, Turkey.</title>
        <authorList>
            <person name="Adiguzel A."/>
            <person name="Ay H."/>
            <person name="Baltaci M.O."/>
        </authorList>
    </citation>
    <scope>NUCLEOTIDE SEQUENCE</scope>
    <source>
        <strain evidence="5">P2</strain>
    </source>
</reference>
<evidence type="ECO:0000256" key="1">
    <source>
        <dbReference type="PIRSR" id="PIRSR601310-1"/>
    </source>
</evidence>
<proteinExistence type="predicted"/>
<dbReference type="InterPro" id="IPR001310">
    <property type="entry name" value="Histidine_triad_HIT"/>
</dbReference>
<dbReference type="InterPro" id="IPR019808">
    <property type="entry name" value="Histidine_triad_CS"/>
</dbReference>
<evidence type="ECO:0000313" key="6">
    <source>
        <dbReference type="Proteomes" id="UP000625804"/>
    </source>
</evidence>
<dbReference type="PANTHER" id="PTHR42997:SF1">
    <property type="entry name" value="AP-4-A PHOSPHORYLASE"/>
    <property type="match status" value="1"/>
</dbReference>